<feature type="domain" description="HTH luxR-type" evidence="6">
    <location>
        <begin position="141"/>
        <end position="206"/>
    </location>
</feature>
<dbReference type="PRINTS" id="PR00038">
    <property type="entry name" value="HTHLUXR"/>
</dbReference>
<evidence type="ECO:0000313" key="9">
    <source>
        <dbReference type="Proteomes" id="UP000031121"/>
    </source>
</evidence>
<dbReference type="KEGG" id="cbac:JI75_05345"/>
<dbReference type="STRING" id="1531429.JI75_05345"/>
<keyword evidence="9" id="KW-1185">Reference proteome</keyword>
<evidence type="ECO:0000256" key="1">
    <source>
        <dbReference type="ARBA" id="ARBA00022553"/>
    </source>
</evidence>
<dbReference type="PANTHER" id="PTHR43214">
    <property type="entry name" value="TWO-COMPONENT RESPONSE REGULATOR"/>
    <property type="match status" value="1"/>
</dbReference>
<dbReference type="Gene3D" id="3.40.50.2300">
    <property type="match status" value="1"/>
</dbReference>
<evidence type="ECO:0008006" key="10">
    <source>
        <dbReference type="Google" id="ProtNLM"/>
    </source>
</evidence>
<dbReference type="InterPro" id="IPR039420">
    <property type="entry name" value="WalR-like"/>
</dbReference>
<dbReference type="CDD" id="cd17535">
    <property type="entry name" value="REC_NarL-like"/>
    <property type="match status" value="1"/>
</dbReference>
<dbReference type="PROSITE" id="PS50110">
    <property type="entry name" value="RESPONSE_REGULATORY"/>
    <property type="match status" value="1"/>
</dbReference>
<dbReference type="PROSITE" id="PS50043">
    <property type="entry name" value="HTH_LUXR_2"/>
    <property type="match status" value="1"/>
</dbReference>
<evidence type="ECO:0000256" key="4">
    <source>
        <dbReference type="ARBA" id="ARBA00023163"/>
    </source>
</evidence>
<feature type="modified residue" description="4-aspartylphosphate" evidence="5">
    <location>
        <position position="53"/>
    </location>
</feature>
<evidence type="ECO:0000259" key="6">
    <source>
        <dbReference type="PROSITE" id="PS50043"/>
    </source>
</evidence>
<keyword evidence="3" id="KW-0238">DNA-binding</keyword>
<dbReference type="CDD" id="cd06170">
    <property type="entry name" value="LuxR_C_like"/>
    <property type="match status" value="1"/>
</dbReference>
<dbReference type="SUPFAM" id="SSF46894">
    <property type="entry name" value="C-terminal effector domain of the bipartite response regulators"/>
    <property type="match status" value="1"/>
</dbReference>
<dbReference type="SUPFAM" id="SSF52172">
    <property type="entry name" value="CheY-like"/>
    <property type="match status" value="1"/>
</dbReference>
<evidence type="ECO:0000313" key="8">
    <source>
        <dbReference type="EMBL" id="AJC12177.1"/>
    </source>
</evidence>
<accession>A0A0A8BAL0</accession>
<dbReference type="HOGENOM" id="CLU_000445_90_1_11"/>
<keyword evidence="1 5" id="KW-0597">Phosphoprotein</keyword>
<dbReference type="InterPro" id="IPR016032">
    <property type="entry name" value="Sig_transdc_resp-reg_C-effctor"/>
</dbReference>
<proteinExistence type="predicted"/>
<dbReference type="Pfam" id="PF00196">
    <property type="entry name" value="GerE"/>
    <property type="match status" value="1"/>
</dbReference>
<dbReference type="InterPro" id="IPR058245">
    <property type="entry name" value="NreC/VraR/RcsB-like_REC"/>
</dbReference>
<keyword evidence="4" id="KW-0804">Transcription</keyword>
<dbReference type="Proteomes" id="UP000031121">
    <property type="component" value="Chromosome"/>
</dbReference>
<dbReference type="InterPro" id="IPR011006">
    <property type="entry name" value="CheY-like_superfamily"/>
</dbReference>
<dbReference type="SMART" id="SM00448">
    <property type="entry name" value="REC"/>
    <property type="match status" value="1"/>
</dbReference>
<dbReference type="AlphaFoldDB" id="A0A0A8BAL0"/>
<evidence type="ECO:0000256" key="3">
    <source>
        <dbReference type="ARBA" id="ARBA00023125"/>
    </source>
</evidence>
<dbReference type="Pfam" id="PF00072">
    <property type="entry name" value="Response_reg"/>
    <property type="match status" value="1"/>
</dbReference>
<dbReference type="SMART" id="SM00421">
    <property type="entry name" value="HTH_LUXR"/>
    <property type="match status" value="1"/>
</dbReference>
<dbReference type="EMBL" id="CP009302">
    <property type="protein sequence ID" value="AJC12177.1"/>
    <property type="molecule type" value="Genomic_DNA"/>
</dbReference>
<reference evidence="8 9" key="2">
    <citation type="journal article" date="2015" name="Genome Announc.">
        <title>Complete Genome Sequence of Coriobacteriaceae Strain 68-1-3, a Novel Mucus-Degrading Isolate from the Swine Intestinal Tract.</title>
        <authorList>
            <person name="Looft T."/>
            <person name="Bayles D.O."/>
            <person name="Alt D.P."/>
            <person name="Stanton T.B."/>
        </authorList>
    </citation>
    <scope>NUCLEOTIDE SEQUENCE [LARGE SCALE GENOMIC DNA]</scope>
    <source>
        <strain evidence="8 9">68-1-3</strain>
    </source>
</reference>
<name>A0A0A8BAL0_9ACTN</name>
<evidence type="ECO:0000259" key="7">
    <source>
        <dbReference type="PROSITE" id="PS50110"/>
    </source>
</evidence>
<evidence type="ECO:0000256" key="2">
    <source>
        <dbReference type="ARBA" id="ARBA00023015"/>
    </source>
</evidence>
<evidence type="ECO:0000256" key="5">
    <source>
        <dbReference type="PROSITE-ProRule" id="PRU00169"/>
    </source>
</evidence>
<keyword evidence="2" id="KW-0805">Transcription regulation</keyword>
<reference evidence="9" key="1">
    <citation type="submission" date="2014-08" db="EMBL/GenBank/DDBJ databases">
        <title>Coriobacteriaceae sp. complete genome.</title>
        <authorList>
            <person name="Looft T."/>
            <person name="Bayles D.O."/>
            <person name="Stanton T.B."/>
        </authorList>
    </citation>
    <scope>NUCLEOTIDE SEQUENCE [LARGE SCALE GENOMIC DNA]</scope>
    <source>
        <strain evidence="9">68-1-3</strain>
    </source>
</reference>
<protein>
    <recommendedName>
        <fullName evidence="10">DNA-binding response regulator</fullName>
    </recommendedName>
</protein>
<feature type="domain" description="Response regulatory" evidence="7">
    <location>
        <begin position="2"/>
        <end position="119"/>
    </location>
</feature>
<organism evidence="8 9">
    <name type="scientific">Berryella intestinalis</name>
    <dbReference type="NCBI Taxonomy" id="1531429"/>
    <lineage>
        <taxon>Bacteria</taxon>
        <taxon>Bacillati</taxon>
        <taxon>Actinomycetota</taxon>
        <taxon>Coriobacteriia</taxon>
        <taxon>Eggerthellales</taxon>
        <taxon>Eggerthellaceae</taxon>
        <taxon>Berryella</taxon>
    </lineage>
</organism>
<dbReference type="GO" id="GO:0000160">
    <property type="term" value="P:phosphorelay signal transduction system"/>
    <property type="evidence" value="ECO:0007669"/>
    <property type="project" value="InterPro"/>
</dbReference>
<gene>
    <name evidence="8" type="ORF">JI75_05345</name>
</gene>
<dbReference type="GO" id="GO:0006355">
    <property type="term" value="P:regulation of DNA-templated transcription"/>
    <property type="evidence" value="ECO:0007669"/>
    <property type="project" value="InterPro"/>
</dbReference>
<sequence length="208" mass="22762">MRIVLADDHSMVAEGFRMILDQQPDFEVVGVASSPAQAMDMLVELAPDVLVSDVSMGGQKSGLLLAERIEGSSVRCGVVLLTMHDELEFARQAFQHGAKGYVLKSSSDDDLFSAVREAAAGECYLCRELISPFIKDSMRRIDDVPSILTPHESEIAVLSVKGFSNADIADALSVSVKTVESRKSKIMAKLGLKSKPELFDYVVRHRLF</sequence>
<dbReference type="InterPro" id="IPR000792">
    <property type="entry name" value="Tscrpt_reg_LuxR_C"/>
</dbReference>
<dbReference type="GO" id="GO:0003677">
    <property type="term" value="F:DNA binding"/>
    <property type="evidence" value="ECO:0007669"/>
    <property type="project" value="UniProtKB-KW"/>
</dbReference>
<dbReference type="PANTHER" id="PTHR43214:SF41">
    <property type="entry name" value="NITRATE_NITRITE RESPONSE REGULATOR PROTEIN NARP"/>
    <property type="match status" value="1"/>
</dbReference>
<dbReference type="InterPro" id="IPR001789">
    <property type="entry name" value="Sig_transdc_resp-reg_receiver"/>
</dbReference>